<keyword evidence="2" id="KW-1185">Reference proteome</keyword>
<name>A0ABU7R2T9_9FLAO</name>
<comment type="caution">
    <text evidence="1">The sequence shown here is derived from an EMBL/GenBank/DDBJ whole genome shotgun (WGS) entry which is preliminary data.</text>
</comment>
<dbReference type="RefSeq" id="WP_330937430.1">
    <property type="nucleotide sequence ID" value="NZ_JAZGJU010000040.1"/>
</dbReference>
<reference evidence="1 2" key="1">
    <citation type="submission" date="2024-01" db="EMBL/GenBank/DDBJ databases">
        <title>Whole genome of Chryseobacterium arthrosphaerae NNCa 2741.</title>
        <authorList>
            <person name="Boriskina E.V."/>
            <person name="Gordinskaya N.A."/>
            <person name="Kropotov V.S."/>
            <person name="Alekseeva A.E."/>
            <person name="Makhova M.A."/>
            <person name="Kryazhev D.V."/>
            <person name="Shkurkina I.S."/>
        </authorList>
    </citation>
    <scope>NUCLEOTIDE SEQUENCE [LARGE SCALE GENOMIC DNA]</scope>
    <source>
        <strain evidence="1 2">NNCa 2741</strain>
    </source>
</reference>
<sequence length="103" mass="11882">MTINITPDVKKCIMDHTSELDIADVSRETGVGYHTVRRLRLCELDITNEERLTVTKKLMEKALINSKASMQEITNDQVLLKETLKNLENHKTHEKSFENISKL</sequence>
<dbReference type="EMBL" id="JAZGJU010000040">
    <property type="protein sequence ID" value="MEE6129122.1"/>
    <property type="molecule type" value="Genomic_DNA"/>
</dbReference>
<evidence type="ECO:0000313" key="1">
    <source>
        <dbReference type="EMBL" id="MEE6129122.1"/>
    </source>
</evidence>
<protein>
    <submittedName>
        <fullName evidence="1">Uncharacterized protein</fullName>
    </submittedName>
</protein>
<dbReference type="Proteomes" id="UP001350005">
    <property type="component" value="Unassembled WGS sequence"/>
</dbReference>
<evidence type="ECO:0000313" key="2">
    <source>
        <dbReference type="Proteomes" id="UP001350005"/>
    </source>
</evidence>
<gene>
    <name evidence="1" type="ORF">V2E39_17105</name>
</gene>
<proteinExistence type="predicted"/>
<organism evidence="1 2">
    <name type="scientific">Chryseobacterium arthrosphaerae</name>
    <dbReference type="NCBI Taxonomy" id="651561"/>
    <lineage>
        <taxon>Bacteria</taxon>
        <taxon>Pseudomonadati</taxon>
        <taxon>Bacteroidota</taxon>
        <taxon>Flavobacteriia</taxon>
        <taxon>Flavobacteriales</taxon>
        <taxon>Weeksellaceae</taxon>
        <taxon>Chryseobacterium group</taxon>
        <taxon>Chryseobacterium</taxon>
    </lineage>
</organism>
<accession>A0ABU7R2T9</accession>